<gene>
    <name evidence="2" type="ORF">PSQ40_12525</name>
</gene>
<evidence type="ECO:0000313" key="3">
    <source>
        <dbReference type="Proteomes" id="UP001528673"/>
    </source>
</evidence>
<sequence length="185" mass="20411">MSPRRVSRRRFQQHLALGLTGLAVGARAQAPVSEPPLPGVRAAGTATMRFLGLEIYQARLWLSPGFQAEQYAELPLALELQYQRDFTGAAIAKRSLDEMKRIGDFSPEQGTRWLQQLQALLPDVKRGDRLMGLHQPGVGATFKMDGRAIGSVNDPVFSRLFFGIWLSPATSEPKLRQALLSQASP</sequence>
<accession>A0ABT5MZB6</accession>
<dbReference type="RefSeq" id="WP_273951854.1">
    <property type="nucleotide sequence ID" value="NZ_JAQSIP010000005.1"/>
</dbReference>
<dbReference type="InterPro" id="IPR016087">
    <property type="entry name" value="Chalcone_isomerase"/>
</dbReference>
<dbReference type="InterPro" id="IPR006311">
    <property type="entry name" value="TAT_signal"/>
</dbReference>
<evidence type="ECO:0000259" key="1">
    <source>
        <dbReference type="Pfam" id="PF16036"/>
    </source>
</evidence>
<organism evidence="2 3">
    <name type="scientific">Curvibacter cyanobacteriorum</name>
    <dbReference type="NCBI Taxonomy" id="3026422"/>
    <lineage>
        <taxon>Bacteria</taxon>
        <taxon>Pseudomonadati</taxon>
        <taxon>Pseudomonadota</taxon>
        <taxon>Betaproteobacteria</taxon>
        <taxon>Burkholderiales</taxon>
        <taxon>Comamonadaceae</taxon>
        <taxon>Curvibacter</taxon>
    </lineage>
</organism>
<name>A0ABT5MZB6_9BURK</name>
<comment type="caution">
    <text evidence="2">The sequence shown here is derived from an EMBL/GenBank/DDBJ whole genome shotgun (WGS) entry which is preliminary data.</text>
</comment>
<keyword evidence="2" id="KW-0413">Isomerase</keyword>
<dbReference type="GO" id="GO:0016853">
    <property type="term" value="F:isomerase activity"/>
    <property type="evidence" value="ECO:0007669"/>
    <property type="project" value="UniProtKB-KW"/>
</dbReference>
<proteinExistence type="predicted"/>
<dbReference type="Proteomes" id="UP001528673">
    <property type="component" value="Unassembled WGS sequence"/>
</dbReference>
<dbReference type="PROSITE" id="PS51318">
    <property type="entry name" value="TAT"/>
    <property type="match status" value="1"/>
</dbReference>
<reference evidence="2 3" key="1">
    <citation type="submission" date="2023-02" db="EMBL/GenBank/DDBJ databases">
        <title>Bacterial whole genomic sequence of Curvibacter sp. HBC61.</title>
        <authorList>
            <person name="Le V."/>
            <person name="Ko S.-R."/>
            <person name="Ahn C.-Y."/>
            <person name="Oh H.-M."/>
        </authorList>
    </citation>
    <scope>NUCLEOTIDE SEQUENCE [LARGE SCALE GENOMIC DNA]</scope>
    <source>
        <strain evidence="2 3">HBC61</strain>
    </source>
</reference>
<evidence type="ECO:0000313" key="2">
    <source>
        <dbReference type="EMBL" id="MDD0839401.1"/>
    </source>
</evidence>
<keyword evidence="3" id="KW-1185">Reference proteome</keyword>
<protein>
    <submittedName>
        <fullName evidence="2">Chalcone isomerase family protein</fullName>
    </submittedName>
</protein>
<dbReference type="EMBL" id="JAQSIP010000005">
    <property type="protein sequence ID" value="MDD0839401.1"/>
    <property type="molecule type" value="Genomic_DNA"/>
</dbReference>
<dbReference type="Pfam" id="PF16036">
    <property type="entry name" value="Chalcone_3"/>
    <property type="match status" value="1"/>
</dbReference>
<feature type="domain" description="Chalcone isomerase" evidence="1">
    <location>
        <begin position="78"/>
        <end position="180"/>
    </location>
</feature>